<name>A0A645HRS6_9ZZZZ</name>
<sequence length="118" mass="14089">MKNLDKSITFINALKKEIKKTDMEEIDFNIYDKISFSIHEFSNKMGSLNTFNTKSISKYFLDFQKDVLSLYIYIQGKIVQKQEDINTSTYMVLNTMIVQKKEQIKGLERLNEKYYQFK</sequence>
<dbReference type="AlphaFoldDB" id="A0A645HRS6"/>
<proteinExistence type="predicted"/>
<reference evidence="1" key="1">
    <citation type="submission" date="2019-08" db="EMBL/GenBank/DDBJ databases">
        <authorList>
            <person name="Kucharzyk K."/>
            <person name="Murdoch R.W."/>
            <person name="Higgins S."/>
            <person name="Loffler F."/>
        </authorList>
    </citation>
    <scope>NUCLEOTIDE SEQUENCE</scope>
</reference>
<dbReference type="EMBL" id="VSSQ01099012">
    <property type="protein sequence ID" value="MPN41755.1"/>
    <property type="molecule type" value="Genomic_DNA"/>
</dbReference>
<comment type="caution">
    <text evidence="1">The sequence shown here is derived from an EMBL/GenBank/DDBJ whole genome shotgun (WGS) entry which is preliminary data.</text>
</comment>
<accession>A0A645HRS6</accession>
<gene>
    <name evidence="1" type="ORF">SDC9_189310</name>
</gene>
<evidence type="ECO:0000313" key="1">
    <source>
        <dbReference type="EMBL" id="MPN41755.1"/>
    </source>
</evidence>
<protein>
    <submittedName>
        <fullName evidence="1">Uncharacterized protein</fullName>
    </submittedName>
</protein>
<organism evidence="1">
    <name type="scientific">bioreactor metagenome</name>
    <dbReference type="NCBI Taxonomy" id="1076179"/>
    <lineage>
        <taxon>unclassified sequences</taxon>
        <taxon>metagenomes</taxon>
        <taxon>ecological metagenomes</taxon>
    </lineage>
</organism>